<dbReference type="Pfam" id="PF14771">
    <property type="entry name" value="DUF4476"/>
    <property type="match status" value="1"/>
</dbReference>
<gene>
    <name evidence="2" type="ORF">DRW42_21150</name>
</gene>
<evidence type="ECO:0000259" key="1">
    <source>
        <dbReference type="Pfam" id="PF14771"/>
    </source>
</evidence>
<protein>
    <recommendedName>
        <fullName evidence="1">DUF4476 domain-containing protein</fullName>
    </recommendedName>
</protein>
<evidence type="ECO:0000313" key="2">
    <source>
        <dbReference type="EMBL" id="RBQ03518.1"/>
    </source>
</evidence>
<dbReference type="AlphaFoldDB" id="A0A366KPS0"/>
<organism evidence="2 3">
    <name type="scientific">Pedobacter miscanthi</name>
    <dbReference type="NCBI Taxonomy" id="2259170"/>
    <lineage>
        <taxon>Bacteria</taxon>
        <taxon>Pseudomonadati</taxon>
        <taxon>Bacteroidota</taxon>
        <taxon>Sphingobacteriia</taxon>
        <taxon>Sphingobacteriales</taxon>
        <taxon>Sphingobacteriaceae</taxon>
        <taxon>Pedobacter</taxon>
    </lineage>
</organism>
<comment type="caution">
    <text evidence="2">The sequence shown here is derived from an EMBL/GenBank/DDBJ whole genome shotgun (WGS) entry which is preliminary data.</text>
</comment>
<accession>A0A366KPS0</accession>
<feature type="domain" description="DUF4476" evidence="1">
    <location>
        <begin position="162"/>
        <end position="251"/>
    </location>
</feature>
<dbReference type="Proteomes" id="UP000252081">
    <property type="component" value="Unassembled WGS sequence"/>
</dbReference>
<dbReference type="InterPro" id="IPR028011">
    <property type="entry name" value="DUF4476"/>
</dbReference>
<keyword evidence="3" id="KW-1185">Reference proteome</keyword>
<evidence type="ECO:0000313" key="3">
    <source>
        <dbReference type="Proteomes" id="UP000252081"/>
    </source>
</evidence>
<name>A0A366KPS0_9SPHI</name>
<reference evidence="2 3" key="1">
    <citation type="submission" date="2018-07" db="EMBL/GenBank/DDBJ databases">
        <title>A draft genome of a endophytic bacteria, a new species of Pedobacter.</title>
        <authorList>
            <person name="Zhang Z.D."/>
            <person name="Chen Z.J."/>
        </authorList>
    </citation>
    <scope>NUCLEOTIDE SEQUENCE [LARGE SCALE GENOMIC DNA]</scope>
    <source>
        <strain evidence="2 3">RS10</strain>
    </source>
</reference>
<dbReference type="EMBL" id="QNQU01000021">
    <property type="protein sequence ID" value="RBQ03518.1"/>
    <property type="molecule type" value="Genomic_DNA"/>
</dbReference>
<proteinExistence type="predicted"/>
<sequence>MVLAFVWHYFKTHTNETLIKMKTTIFLGLAMLFATLSFAQNNRRSAEVFLQIANPGKYNVYLDDELVASSNGRFRFYDVYNSAPTLSIIQGNTVILKQQVNVIPGQRLILSLDNRRLNTLKQLDIYRNGQYMLNDFDGYTGNYNTGIVPTVLPQPDMNYRLLSPEAFQEFYASYKKCSFDSERVRLISAVNKKASFSSSQCKLILKTFTFDQERLKTAKTLYQTVVDPQNYFTLAEVFEFFNYKDEFLKYLEKA</sequence>